<dbReference type="RefSeq" id="WP_184171116.1">
    <property type="nucleotide sequence ID" value="NZ_JACHGF010000001.1"/>
</dbReference>
<gene>
    <name evidence="5" type="ORF">HNQ92_000760</name>
</gene>
<dbReference type="AlphaFoldDB" id="A0A840TSG1"/>
<keyword evidence="1" id="KW-0812">Transmembrane</keyword>
<evidence type="ECO:0000256" key="1">
    <source>
        <dbReference type="SAM" id="Phobius"/>
    </source>
</evidence>
<feature type="domain" description="Lnb N-terminal periplasmic" evidence="3">
    <location>
        <begin position="29"/>
        <end position="153"/>
    </location>
</feature>
<dbReference type="InterPro" id="IPR057436">
    <property type="entry name" value="5TMH_Lnb"/>
</dbReference>
<dbReference type="Proteomes" id="UP000557307">
    <property type="component" value="Unassembled WGS sequence"/>
</dbReference>
<name>A0A840TSG1_9BACT</name>
<sequence>MKKGIVAVFLLLALSTSAQIPLSDRAEISVITCGPYQGELYSAFGHSAIRVHDPEAGVDLAYNYGVFQFNSAFYLNFTRGHLLYNLGVYPYDRFRDFYISQNRYVHEQLLNLRAEQKQKVADYLYHNAQPENATYRYDYFYNNCATKVRDVFVVLFRDSLKFDGTYVTTSYSLRDLTDIYLAQQPWGDLGIDICLGLPMDKKITPFEYMFLPDYVESGFDHATLNGVALVKEKKVIYEAAPETVSFRWFHPWLVFGLFLLFTLVLSYSDWQKKKLTKWFDVALFSIAGWVGVLLLFLWTATDHRAAANNFNLLWAFPLHALAAIFLLRKQFYPLLSNYFRVFGILSVATLLLWFVLPQRLNVYLIPFVVALGVRAFTMAKLLAVKRR</sequence>
<dbReference type="InterPro" id="IPR025178">
    <property type="entry name" value="Lnb_N"/>
</dbReference>
<feature type="transmembrane region" description="Helical" evidence="1">
    <location>
        <begin position="339"/>
        <end position="356"/>
    </location>
</feature>
<feature type="chain" id="PRO_5032597283" description="DUF4105 domain-containing protein" evidence="2">
    <location>
        <begin position="19"/>
        <end position="387"/>
    </location>
</feature>
<keyword evidence="2" id="KW-0732">Signal</keyword>
<keyword evidence="1" id="KW-0472">Membrane</keyword>
<proteinExistence type="predicted"/>
<feature type="domain" description="Lnb-like transmembrane" evidence="4">
    <location>
        <begin position="247"/>
        <end position="380"/>
    </location>
</feature>
<evidence type="ECO:0000256" key="2">
    <source>
        <dbReference type="SAM" id="SignalP"/>
    </source>
</evidence>
<dbReference type="Pfam" id="PF25221">
    <property type="entry name" value="5TMH_Lnb"/>
    <property type="match status" value="1"/>
</dbReference>
<dbReference type="EMBL" id="JACHGF010000001">
    <property type="protein sequence ID" value="MBB5282639.1"/>
    <property type="molecule type" value="Genomic_DNA"/>
</dbReference>
<feature type="transmembrane region" description="Helical" evidence="1">
    <location>
        <begin position="362"/>
        <end position="383"/>
    </location>
</feature>
<evidence type="ECO:0008006" key="7">
    <source>
        <dbReference type="Google" id="ProtNLM"/>
    </source>
</evidence>
<reference evidence="5 6" key="1">
    <citation type="submission" date="2020-08" db="EMBL/GenBank/DDBJ databases">
        <title>Genomic Encyclopedia of Type Strains, Phase IV (KMG-IV): sequencing the most valuable type-strain genomes for metagenomic binning, comparative biology and taxonomic classification.</title>
        <authorList>
            <person name="Goeker M."/>
        </authorList>
    </citation>
    <scope>NUCLEOTIDE SEQUENCE [LARGE SCALE GENOMIC DNA]</scope>
    <source>
        <strain evidence="5 6">DSM 105074</strain>
    </source>
</reference>
<keyword evidence="6" id="KW-1185">Reference proteome</keyword>
<feature type="transmembrane region" description="Helical" evidence="1">
    <location>
        <begin position="310"/>
        <end position="327"/>
    </location>
</feature>
<feature type="transmembrane region" description="Helical" evidence="1">
    <location>
        <begin position="248"/>
        <end position="266"/>
    </location>
</feature>
<feature type="signal peptide" evidence="2">
    <location>
        <begin position="1"/>
        <end position="18"/>
    </location>
</feature>
<accession>A0A840TSG1</accession>
<comment type="caution">
    <text evidence="5">The sequence shown here is derived from an EMBL/GenBank/DDBJ whole genome shotgun (WGS) entry which is preliminary data.</text>
</comment>
<protein>
    <recommendedName>
        <fullName evidence="7">DUF4105 domain-containing protein</fullName>
    </recommendedName>
</protein>
<evidence type="ECO:0000259" key="4">
    <source>
        <dbReference type="Pfam" id="PF25221"/>
    </source>
</evidence>
<evidence type="ECO:0000313" key="5">
    <source>
        <dbReference type="EMBL" id="MBB5282639.1"/>
    </source>
</evidence>
<evidence type="ECO:0000313" key="6">
    <source>
        <dbReference type="Proteomes" id="UP000557307"/>
    </source>
</evidence>
<organism evidence="5 6">
    <name type="scientific">Rhabdobacter roseus</name>
    <dbReference type="NCBI Taxonomy" id="1655419"/>
    <lineage>
        <taxon>Bacteria</taxon>
        <taxon>Pseudomonadati</taxon>
        <taxon>Bacteroidota</taxon>
        <taxon>Cytophagia</taxon>
        <taxon>Cytophagales</taxon>
        <taxon>Cytophagaceae</taxon>
        <taxon>Rhabdobacter</taxon>
    </lineage>
</organism>
<dbReference type="Pfam" id="PF13387">
    <property type="entry name" value="Lnb_N"/>
    <property type="match status" value="1"/>
</dbReference>
<feature type="transmembrane region" description="Helical" evidence="1">
    <location>
        <begin position="278"/>
        <end position="298"/>
    </location>
</feature>
<keyword evidence="1" id="KW-1133">Transmembrane helix</keyword>
<evidence type="ECO:0000259" key="3">
    <source>
        <dbReference type="Pfam" id="PF13387"/>
    </source>
</evidence>